<protein>
    <submittedName>
        <fullName evidence="1">Uncharacterized protein</fullName>
    </submittedName>
</protein>
<reference evidence="1 2" key="1">
    <citation type="journal article" date="2015" name="Genome Biol. Evol.">
        <title>Comparative Genomics of a Bacterivorous Green Alga Reveals Evolutionary Causalities and Consequences of Phago-Mixotrophic Mode of Nutrition.</title>
        <authorList>
            <person name="Burns J.A."/>
            <person name="Paasch A."/>
            <person name="Narechania A."/>
            <person name="Kim E."/>
        </authorList>
    </citation>
    <scope>NUCLEOTIDE SEQUENCE [LARGE SCALE GENOMIC DNA]</scope>
    <source>
        <strain evidence="1 2">PLY_AMNH</strain>
    </source>
</reference>
<keyword evidence="2" id="KW-1185">Reference proteome</keyword>
<dbReference type="EMBL" id="LGRX02027642">
    <property type="protein sequence ID" value="KAK3249006.1"/>
    <property type="molecule type" value="Genomic_DNA"/>
</dbReference>
<evidence type="ECO:0000313" key="2">
    <source>
        <dbReference type="Proteomes" id="UP001190700"/>
    </source>
</evidence>
<proteinExistence type="predicted"/>
<organism evidence="1 2">
    <name type="scientific">Cymbomonas tetramitiformis</name>
    <dbReference type="NCBI Taxonomy" id="36881"/>
    <lineage>
        <taxon>Eukaryota</taxon>
        <taxon>Viridiplantae</taxon>
        <taxon>Chlorophyta</taxon>
        <taxon>Pyramimonadophyceae</taxon>
        <taxon>Pyramimonadales</taxon>
        <taxon>Pyramimonadaceae</taxon>
        <taxon>Cymbomonas</taxon>
    </lineage>
</organism>
<evidence type="ECO:0000313" key="1">
    <source>
        <dbReference type="EMBL" id="KAK3249006.1"/>
    </source>
</evidence>
<gene>
    <name evidence="1" type="ORF">CYMTET_41557</name>
</gene>
<dbReference type="AlphaFoldDB" id="A0AAE0F1W4"/>
<name>A0AAE0F1W4_9CHLO</name>
<sequence length="97" mass="10913">MLCVDLDGFNSQQCGPLKPEDEFTAELTFPGWNWAQCNMEFLGIAELATREMVCSYGQRLPRECAMPHYEALGCGQRVGATNLLPHTQCFKQRAHCT</sequence>
<comment type="caution">
    <text evidence="1">The sequence shown here is derived from an EMBL/GenBank/DDBJ whole genome shotgun (WGS) entry which is preliminary data.</text>
</comment>
<accession>A0AAE0F1W4</accession>
<dbReference type="Proteomes" id="UP001190700">
    <property type="component" value="Unassembled WGS sequence"/>
</dbReference>